<dbReference type="PATRIC" id="fig|1204738.3.peg.1711"/>
<sequence length="179" mass="19420">MLRAGKPRSMTGRRFHNIRMRYLTMNAPQSNVPQNNAPQTIDKKLIAHDFRVAMHEKLEPEQIDDVADALMASEKAYPATGSVASLIFYLRFQVNITDGKSFDGNAGGISSAGGGALFGDVYTKDLERLYRDTVSFEFQGTPVYLSILFFDGDSNLLGHFQSGAVSTVTGAGGGTGSWS</sequence>
<dbReference type="InterPro" id="IPR008810">
    <property type="entry name" value="R_equi_Vir"/>
</dbReference>
<protein>
    <submittedName>
        <fullName evidence="1">Rhodococcus equi virulence-associated</fullName>
    </submittedName>
</protein>
<comment type="caution">
    <text evidence="1">The sequence shown here is derived from an EMBL/GenBank/DDBJ whole genome shotgun (WGS) entry which is preliminary data.</text>
</comment>
<dbReference type="InterPro" id="IPR038625">
    <property type="entry name" value="R_equi_Vir_sf"/>
</dbReference>
<gene>
    <name evidence="1" type="ORF">HALTITAN_1136</name>
</gene>
<dbReference type="AlphaFoldDB" id="L9UBC3"/>
<dbReference type="Pfam" id="PF05526">
    <property type="entry name" value="R_equi_Vir"/>
    <property type="match status" value="1"/>
</dbReference>
<organism evidence="1 2">
    <name type="scientific">Vreelandella titanicae BH1</name>
    <dbReference type="NCBI Taxonomy" id="1204738"/>
    <lineage>
        <taxon>Bacteria</taxon>
        <taxon>Pseudomonadati</taxon>
        <taxon>Pseudomonadota</taxon>
        <taxon>Gammaproteobacteria</taxon>
        <taxon>Oceanospirillales</taxon>
        <taxon>Halomonadaceae</taxon>
        <taxon>Vreelandella</taxon>
    </lineage>
</organism>
<evidence type="ECO:0000313" key="1">
    <source>
        <dbReference type="EMBL" id="ELY22007.1"/>
    </source>
</evidence>
<name>L9UBC3_9GAMM</name>
<reference evidence="1 2" key="1">
    <citation type="journal article" date="2013" name="Genome Announc.">
        <title>Draft Genome of the Marine Gammaproteobacterium Halomonas titanicae.</title>
        <authorList>
            <person name="Sanchez-Porro C."/>
            <person name="de la Haba R.R."/>
            <person name="Cruz-Hernandez N."/>
            <person name="Gonzalez J.M."/>
            <person name="Reyes-Guirao C."/>
            <person name="Navarro-Sampedro L."/>
            <person name="Carballo M."/>
            <person name="Ventosa A."/>
        </authorList>
    </citation>
    <scope>NUCLEOTIDE SEQUENCE [LARGE SCALE GENOMIC DNA]</scope>
    <source>
        <strain evidence="1 2">BH1</strain>
    </source>
</reference>
<dbReference type="EMBL" id="AOPO01000003">
    <property type="protein sequence ID" value="ELY22007.1"/>
    <property type="molecule type" value="Genomic_DNA"/>
</dbReference>
<proteinExistence type="predicted"/>
<dbReference type="Proteomes" id="UP000011651">
    <property type="component" value="Unassembled WGS sequence"/>
</dbReference>
<dbReference type="Gene3D" id="2.40.128.480">
    <property type="entry name" value="Rhodococcus equi virulence-associated protein"/>
    <property type="match status" value="1"/>
</dbReference>
<evidence type="ECO:0000313" key="2">
    <source>
        <dbReference type="Proteomes" id="UP000011651"/>
    </source>
</evidence>
<accession>L9UBC3</accession>